<gene>
    <name evidence="2" type="ORF">GL267_14075</name>
</gene>
<dbReference type="Pfam" id="PF01048">
    <property type="entry name" value="PNP_UDP_1"/>
    <property type="match status" value="1"/>
</dbReference>
<dbReference type="Gene3D" id="3.40.50.1580">
    <property type="entry name" value="Nucleoside phosphorylase domain"/>
    <property type="match status" value="1"/>
</dbReference>
<dbReference type="EMBL" id="WNJL01000040">
    <property type="protein sequence ID" value="NDU43705.1"/>
    <property type="molecule type" value="Genomic_DNA"/>
</dbReference>
<reference evidence="2" key="1">
    <citation type="submission" date="2019-11" db="EMBL/GenBank/DDBJ databases">
        <title>Acidithiobacillus ferrianus sp. nov.: a facultatively anaerobic and extremely acidophilic chemolithoautotroph.</title>
        <authorList>
            <person name="Norris P.R."/>
            <person name="Falagan C."/>
            <person name="Moya-Beltran A."/>
            <person name="Castro M."/>
            <person name="Quatrini R."/>
            <person name="Johnson D.B."/>
        </authorList>
    </citation>
    <scope>NUCLEOTIDE SEQUENCE [LARGE SCALE GENOMIC DNA]</scope>
    <source>
        <strain evidence="2">MG</strain>
    </source>
</reference>
<dbReference type="GO" id="GO:0008930">
    <property type="term" value="F:methylthioadenosine nucleosidase activity"/>
    <property type="evidence" value="ECO:0007669"/>
    <property type="project" value="TreeGrafter"/>
</dbReference>
<dbReference type="AlphaFoldDB" id="A0A845UED3"/>
<dbReference type="NCBIfam" id="TIGR03468">
    <property type="entry name" value="HpnG"/>
    <property type="match status" value="1"/>
</dbReference>
<dbReference type="GO" id="GO:0005829">
    <property type="term" value="C:cytosol"/>
    <property type="evidence" value="ECO:0007669"/>
    <property type="project" value="TreeGrafter"/>
</dbReference>
<dbReference type="PANTHER" id="PTHR46832:SF1">
    <property type="entry name" value="5'-METHYLTHIOADENOSINE_S-ADENOSYLHOMOCYSTEINE NUCLEOSIDASE"/>
    <property type="match status" value="1"/>
</dbReference>
<accession>A0A845UED3</accession>
<dbReference type="GO" id="GO:0009116">
    <property type="term" value="P:nucleoside metabolic process"/>
    <property type="evidence" value="ECO:0007669"/>
    <property type="project" value="InterPro"/>
</dbReference>
<dbReference type="InterPro" id="IPR035994">
    <property type="entry name" value="Nucleoside_phosphorylase_sf"/>
</dbReference>
<name>A0A845UED3_9PROT</name>
<dbReference type="RefSeq" id="WP_163099021.1">
    <property type="nucleotide sequence ID" value="NZ_CP127523.1"/>
</dbReference>
<dbReference type="InterPro" id="IPR000845">
    <property type="entry name" value="Nucleoside_phosphorylase_d"/>
</dbReference>
<evidence type="ECO:0000313" key="2">
    <source>
        <dbReference type="EMBL" id="NDU43705.1"/>
    </source>
</evidence>
<feature type="domain" description="Nucleoside phosphorylase" evidence="1">
    <location>
        <begin position="35"/>
        <end position="173"/>
    </location>
</feature>
<organism evidence="2">
    <name type="scientific">Acidithiobacillus ferrianus</name>
    <dbReference type="NCBI Taxonomy" id="2678518"/>
    <lineage>
        <taxon>Bacteria</taxon>
        <taxon>Pseudomonadati</taxon>
        <taxon>Pseudomonadota</taxon>
        <taxon>Acidithiobacillia</taxon>
        <taxon>Acidithiobacillales</taxon>
        <taxon>Acidithiobacillaceae</taxon>
        <taxon>Acidithiobacillus</taxon>
    </lineage>
</organism>
<protein>
    <submittedName>
        <fullName evidence="2">Nucleosidase</fullName>
    </submittedName>
</protein>
<dbReference type="SUPFAM" id="SSF53167">
    <property type="entry name" value="Purine and uridine phosphorylases"/>
    <property type="match status" value="1"/>
</dbReference>
<dbReference type="GO" id="GO:0019284">
    <property type="term" value="P:L-methionine salvage from S-adenosylmethionine"/>
    <property type="evidence" value="ECO:0007669"/>
    <property type="project" value="TreeGrafter"/>
</dbReference>
<comment type="caution">
    <text evidence="2">The sequence shown here is derived from an EMBL/GenBank/DDBJ whole genome shotgun (WGS) entry which is preliminary data.</text>
</comment>
<proteinExistence type="predicted"/>
<sequence length="235" mass="24631">MHPPRLGVVVALDAEARALYPGPVSHDTVLAIDTRMLLRISGMGWVRAAAAARQLIAAGADGLVSWGTAGALERSLRPGDLLLPEEVLWKRQEWPVHAHWREALAQSLPMPVHGGGILSVVTPCATALAKSTIRLEHASAQGVDMESGAIAAVAHAAGKPFVVLRSIVDPAAQSLPVSATGGVDAYGRPQVMALLRDLLRHPVELRDLLRLGGQMRAALKTLQAAAPALGVGMPV</sequence>
<dbReference type="PANTHER" id="PTHR46832">
    <property type="entry name" value="5'-METHYLTHIOADENOSINE/S-ADENOSYLHOMOCYSTEINE NUCLEOSIDASE"/>
    <property type="match status" value="1"/>
</dbReference>
<dbReference type="GO" id="GO:0008782">
    <property type="term" value="F:adenosylhomocysteine nucleosidase activity"/>
    <property type="evidence" value="ECO:0007669"/>
    <property type="project" value="TreeGrafter"/>
</dbReference>
<evidence type="ECO:0000259" key="1">
    <source>
        <dbReference type="Pfam" id="PF01048"/>
    </source>
</evidence>
<dbReference type="InterPro" id="IPR017831">
    <property type="entry name" value="Hopanoid-assoc_phosphoryl_HpnG"/>
</dbReference>